<keyword evidence="3" id="KW-1185">Reference proteome</keyword>
<evidence type="ECO:0000313" key="3">
    <source>
        <dbReference type="Proteomes" id="UP000799438"/>
    </source>
</evidence>
<evidence type="ECO:0000313" key="2">
    <source>
        <dbReference type="EMBL" id="KAF2140348.1"/>
    </source>
</evidence>
<dbReference type="GeneID" id="54304332"/>
<organism evidence="2 3">
    <name type="scientific">Aplosporella prunicola CBS 121167</name>
    <dbReference type="NCBI Taxonomy" id="1176127"/>
    <lineage>
        <taxon>Eukaryota</taxon>
        <taxon>Fungi</taxon>
        <taxon>Dikarya</taxon>
        <taxon>Ascomycota</taxon>
        <taxon>Pezizomycotina</taxon>
        <taxon>Dothideomycetes</taxon>
        <taxon>Dothideomycetes incertae sedis</taxon>
        <taxon>Botryosphaeriales</taxon>
        <taxon>Aplosporellaceae</taxon>
        <taxon>Aplosporella</taxon>
    </lineage>
</organism>
<feature type="transmembrane region" description="Helical" evidence="1">
    <location>
        <begin position="34"/>
        <end position="52"/>
    </location>
</feature>
<evidence type="ECO:0000256" key="1">
    <source>
        <dbReference type="SAM" id="Phobius"/>
    </source>
</evidence>
<sequence length="129" mass="14677">MLPPTRLAFGRGCRHRPLIPLPSARRQLSSFPTLPFQITAFPLVPVSALLILRLTLRARSGMWSTTPGRIVNWALYGAMTISIRRAGKEIPWVQNTAPYPVVGQWLLLRRCCTCFRVRRRRTITKPGAR</sequence>
<keyword evidence="1" id="KW-1133">Transmembrane helix</keyword>
<keyword evidence="1" id="KW-0472">Membrane</keyword>
<keyword evidence="1" id="KW-0812">Transmembrane</keyword>
<protein>
    <submittedName>
        <fullName evidence="2">Uncharacterized protein</fullName>
    </submittedName>
</protein>
<gene>
    <name evidence="2" type="ORF">K452DRAFT_54530</name>
</gene>
<dbReference type="AlphaFoldDB" id="A0A6A6B9V2"/>
<dbReference type="Proteomes" id="UP000799438">
    <property type="component" value="Unassembled WGS sequence"/>
</dbReference>
<proteinExistence type="predicted"/>
<name>A0A6A6B9V2_9PEZI</name>
<reference evidence="2" key="1">
    <citation type="journal article" date="2020" name="Stud. Mycol.">
        <title>101 Dothideomycetes genomes: a test case for predicting lifestyles and emergence of pathogens.</title>
        <authorList>
            <person name="Haridas S."/>
            <person name="Albert R."/>
            <person name="Binder M."/>
            <person name="Bloem J."/>
            <person name="Labutti K."/>
            <person name="Salamov A."/>
            <person name="Andreopoulos B."/>
            <person name="Baker S."/>
            <person name="Barry K."/>
            <person name="Bills G."/>
            <person name="Bluhm B."/>
            <person name="Cannon C."/>
            <person name="Castanera R."/>
            <person name="Culley D."/>
            <person name="Daum C."/>
            <person name="Ezra D."/>
            <person name="Gonzalez J."/>
            <person name="Henrissat B."/>
            <person name="Kuo A."/>
            <person name="Liang C."/>
            <person name="Lipzen A."/>
            <person name="Lutzoni F."/>
            <person name="Magnuson J."/>
            <person name="Mondo S."/>
            <person name="Nolan M."/>
            <person name="Ohm R."/>
            <person name="Pangilinan J."/>
            <person name="Park H.-J."/>
            <person name="Ramirez L."/>
            <person name="Alfaro M."/>
            <person name="Sun H."/>
            <person name="Tritt A."/>
            <person name="Yoshinaga Y."/>
            <person name="Zwiers L.-H."/>
            <person name="Turgeon B."/>
            <person name="Goodwin S."/>
            <person name="Spatafora J."/>
            <person name="Crous P."/>
            <person name="Grigoriev I."/>
        </authorList>
    </citation>
    <scope>NUCLEOTIDE SEQUENCE</scope>
    <source>
        <strain evidence="2">CBS 121167</strain>
    </source>
</reference>
<accession>A0A6A6B9V2</accession>
<dbReference type="RefSeq" id="XP_033396061.1">
    <property type="nucleotide sequence ID" value="XM_033546825.1"/>
</dbReference>
<dbReference type="EMBL" id="ML995490">
    <property type="protein sequence ID" value="KAF2140348.1"/>
    <property type="molecule type" value="Genomic_DNA"/>
</dbReference>